<dbReference type="Proteomes" id="UP000626697">
    <property type="component" value="Unassembled WGS sequence"/>
</dbReference>
<accession>A0ABR6CKY6</accession>
<feature type="transmembrane region" description="Helical" evidence="1">
    <location>
        <begin position="52"/>
        <end position="77"/>
    </location>
</feature>
<evidence type="ECO:0000313" key="3">
    <source>
        <dbReference type="Proteomes" id="UP000626697"/>
    </source>
</evidence>
<keyword evidence="1" id="KW-0812">Transmembrane</keyword>
<organism evidence="2 3">
    <name type="scientific">Peribacillus huizhouensis</name>
    <dbReference type="NCBI Taxonomy" id="1501239"/>
    <lineage>
        <taxon>Bacteria</taxon>
        <taxon>Bacillati</taxon>
        <taxon>Bacillota</taxon>
        <taxon>Bacilli</taxon>
        <taxon>Bacillales</taxon>
        <taxon>Bacillaceae</taxon>
        <taxon>Peribacillus</taxon>
    </lineage>
</organism>
<sequence>MSKNLNEDEIKQTMLENTEYDSQEKEEIWNKIESEIKQSEQNNKKQAVKKRYAILITAAAAVFLLFGTETGTGYALIDKVKQLFVPEKKVPLSIEGTEEETDVTLKESADYVIYVDEEHYRYEEKEGYDLIVPKVDLPERYPEVSMEIRQISDKKPDEVLKDVQDELRKSFPELKAPEKVTTPIKGWMLKGIAGVEWDSPVSKTYIISNGQAGSFVIKQTYFLEASEGHAVRFDNMLKEFKLIPKE</sequence>
<proteinExistence type="predicted"/>
<dbReference type="RefSeq" id="WP_182501742.1">
    <property type="nucleotide sequence ID" value="NZ_JACJHX010000002.1"/>
</dbReference>
<keyword evidence="1" id="KW-1133">Transmembrane helix</keyword>
<comment type="caution">
    <text evidence="2">The sequence shown here is derived from an EMBL/GenBank/DDBJ whole genome shotgun (WGS) entry which is preliminary data.</text>
</comment>
<gene>
    <name evidence="2" type="ORF">HNP81_000968</name>
</gene>
<dbReference type="EMBL" id="JACJHX010000002">
    <property type="protein sequence ID" value="MBA9025685.1"/>
    <property type="molecule type" value="Genomic_DNA"/>
</dbReference>
<evidence type="ECO:0000256" key="1">
    <source>
        <dbReference type="SAM" id="Phobius"/>
    </source>
</evidence>
<keyword evidence="1" id="KW-0472">Membrane</keyword>
<name>A0ABR6CKY6_9BACI</name>
<protein>
    <recommendedName>
        <fullName evidence="4">DUF4367 domain-containing protein</fullName>
    </recommendedName>
</protein>
<keyword evidence="3" id="KW-1185">Reference proteome</keyword>
<evidence type="ECO:0008006" key="4">
    <source>
        <dbReference type="Google" id="ProtNLM"/>
    </source>
</evidence>
<evidence type="ECO:0000313" key="2">
    <source>
        <dbReference type="EMBL" id="MBA9025685.1"/>
    </source>
</evidence>
<reference evidence="2 3" key="1">
    <citation type="submission" date="2020-08" db="EMBL/GenBank/DDBJ databases">
        <title>Genomic Encyclopedia of Type Strains, Phase IV (KMG-IV): sequencing the most valuable type-strain genomes for metagenomic binning, comparative biology and taxonomic classification.</title>
        <authorList>
            <person name="Goeker M."/>
        </authorList>
    </citation>
    <scope>NUCLEOTIDE SEQUENCE [LARGE SCALE GENOMIC DNA]</scope>
    <source>
        <strain evidence="2 3">DSM 105481</strain>
    </source>
</reference>